<comment type="caution">
    <text evidence="10">The sequence shown here is derived from an EMBL/GenBank/DDBJ whole genome shotgun (WGS) entry which is preliminary data.</text>
</comment>
<dbReference type="InterPro" id="IPR036380">
    <property type="entry name" value="Isochorismatase-like_sf"/>
</dbReference>
<dbReference type="GO" id="GO:0019363">
    <property type="term" value="P:pyridine nucleotide biosynthetic process"/>
    <property type="evidence" value="ECO:0007669"/>
    <property type="project" value="UniProtKB-KW"/>
</dbReference>
<dbReference type="GO" id="GO:0046872">
    <property type="term" value="F:metal ion binding"/>
    <property type="evidence" value="ECO:0007669"/>
    <property type="project" value="UniProtKB-KW"/>
</dbReference>
<keyword evidence="11" id="KW-1185">Reference proteome</keyword>
<protein>
    <recommendedName>
        <fullName evidence="8">Nicotinamidase</fullName>
        <ecNumber evidence="6">3.5.1.19</ecNumber>
    </recommendedName>
    <alternativeName>
        <fullName evidence="7">Nicotinamide deamidase</fullName>
    </alternativeName>
</protein>
<organism evidence="10 11">
    <name type="scientific">Hymenobacter coccineus</name>
    <dbReference type="NCBI Taxonomy" id="1908235"/>
    <lineage>
        <taxon>Bacteria</taxon>
        <taxon>Pseudomonadati</taxon>
        <taxon>Bacteroidota</taxon>
        <taxon>Cytophagia</taxon>
        <taxon>Cytophagales</taxon>
        <taxon>Hymenobacteraceae</taxon>
        <taxon>Hymenobacter</taxon>
    </lineage>
</organism>
<evidence type="ECO:0000256" key="2">
    <source>
        <dbReference type="ARBA" id="ARBA00022642"/>
    </source>
</evidence>
<dbReference type="OrthoDB" id="9791276at2"/>
<dbReference type="InterPro" id="IPR000868">
    <property type="entry name" value="Isochorismatase-like_dom"/>
</dbReference>
<dbReference type="EMBL" id="MDZA01000043">
    <property type="protein sequence ID" value="OGX91677.1"/>
    <property type="molecule type" value="Genomic_DNA"/>
</dbReference>
<dbReference type="Proteomes" id="UP000177506">
    <property type="component" value="Unassembled WGS sequence"/>
</dbReference>
<evidence type="ECO:0000313" key="10">
    <source>
        <dbReference type="EMBL" id="OGX91677.1"/>
    </source>
</evidence>
<evidence type="ECO:0000256" key="5">
    <source>
        <dbReference type="ARBA" id="ARBA00037900"/>
    </source>
</evidence>
<dbReference type="AlphaFoldDB" id="A0A1G1TLD0"/>
<dbReference type="CDD" id="cd01011">
    <property type="entry name" value="nicotinamidase"/>
    <property type="match status" value="1"/>
</dbReference>
<dbReference type="SUPFAM" id="SSF52499">
    <property type="entry name" value="Isochorismatase-like hydrolases"/>
    <property type="match status" value="1"/>
</dbReference>
<dbReference type="RefSeq" id="WP_070740815.1">
    <property type="nucleotide sequence ID" value="NZ_MDZA01000043.1"/>
</dbReference>
<evidence type="ECO:0000256" key="4">
    <source>
        <dbReference type="ARBA" id="ARBA00022801"/>
    </source>
</evidence>
<accession>A0A1G1TLD0</accession>
<feature type="domain" description="Isochorismatase-like" evidence="9">
    <location>
        <begin position="3"/>
        <end position="198"/>
    </location>
</feature>
<keyword evidence="2" id="KW-0662">Pyridine nucleotide biosynthesis</keyword>
<evidence type="ECO:0000256" key="6">
    <source>
        <dbReference type="ARBA" id="ARBA00039017"/>
    </source>
</evidence>
<dbReference type="Gene3D" id="3.40.50.850">
    <property type="entry name" value="Isochorismatase-like"/>
    <property type="match status" value="1"/>
</dbReference>
<dbReference type="NCBIfam" id="NF008623">
    <property type="entry name" value="PRK11609.1"/>
    <property type="match status" value="1"/>
</dbReference>
<dbReference type="EC" id="3.5.1.19" evidence="6"/>
<evidence type="ECO:0000313" key="11">
    <source>
        <dbReference type="Proteomes" id="UP000177506"/>
    </source>
</evidence>
<comment type="pathway">
    <text evidence="5">Cofactor biosynthesis; nicotinate biosynthesis; nicotinate from nicotinamide: step 1/1.</text>
</comment>
<evidence type="ECO:0000259" key="9">
    <source>
        <dbReference type="Pfam" id="PF00857"/>
    </source>
</evidence>
<dbReference type="FunFam" id="3.40.50.850:FF:000006">
    <property type="entry name" value="Bifunctional pyrazinamidase/nicotinamidase"/>
    <property type="match status" value="1"/>
</dbReference>
<dbReference type="PANTHER" id="PTHR11080:SF2">
    <property type="entry name" value="LD05707P"/>
    <property type="match status" value="1"/>
</dbReference>
<keyword evidence="4" id="KW-0378">Hydrolase</keyword>
<dbReference type="GO" id="GO:0008936">
    <property type="term" value="F:nicotinamidase activity"/>
    <property type="evidence" value="ECO:0007669"/>
    <property type="project" value="UniProtKB-EC"/>
</dbReference>
<evidence type="ECO:0000256" key="8">
    <source>
        <dbReference type="ARBA" id="ARBA00072277"/>
    </source>
</evidence>
<sequence length="205" mass="22132">MNALLLIDVQNDFVPGGALAVPKGDAIIAQLNELQPKFDLVVASQDWHPAGHRSFATTHPGHAAFTEIEWQGRPQMLWPDHCVQGSPGANLHAALNTDRVEAIFRKGTNPNIDSYSAFFDNGHLKATGLGAYLRGRRVTRVYVAGLAADYCVYFTAKDALAEGFEAVVLEDATRAISADGWQAAKKDLLDLGALVQTSHAGLREP</sequence>
<evidence type="ECO:0000256" key="7">
    <source>
        <dbReference type="ARBA" id="ARBA00043224"/>
    </source>
</evidence>
<dbReference type="Pfam" id="PF00857">
    <property type="entry name" value="Isochorismatase"/>
    <property type="match status" value="1"/>
</dbReference>
<dbReference type="InterPro" id="IPR052347">
    <property type="entry name" value="Isochorismatase_Nicotinamidase"/>
</dbReference>
<keyword evidence="3" id="KW-0479">Metal-binding</keyword>
<evidence type="ECO:0000256" key="3">
    <source>
        <dbReference type="ARBA" id="ARBA00022723"/>
    </source>
</evidence>
<name>A0A1G1TLD0_9BACT</name>
<comment type="similarity">
    <text evidence="1">Belongs to the isochorismatase family.</text>
</comment>
<dbReference type="PANTHER" id="PTHR11080">
    <property type="entry name" value="PYRAZINAMIDASE/NICOTINAMIDASE"/>
    <property type="match status" value="1"/>
</dbReference>
<reference evidence="10 11" key="1">
    <citation type="submission" date="2016-08" db="EMBL/GenBank/DDBJ databases">
        <title>Hymenobacter coccineus sp. nov., Hymenobacter lapidarius sp. nov. and Hymenobacter glacialis sp. nov., isolated from Antarctic soil.</title>
        <authorList>
            <person name="Sedlacek I."/>
            <person name="Kralova S."/>
            <person name="Kyrova K."/>
            <person name="Maslanova I."/>
            <person name="Stankova E."/>
            <person name="Vrbovska V."/>
            <person name="Nemec M."/>
            <person name="Bartak M."/>
            <person name="Svec P."/>
            <person name="Busse H.-J."/>
            <person name="Pantucek R."/>
        </authorList>
    </citation>
    <scope>NUCLEOTIDE SEQUENCE [LARGE SCALE GENOMIC DNA]</scope>
    <source>
        <strain evidence="10 11">CCM 8649</strain>
    </source>
</reference>
<proteinExistence type="inferred from homology"/>
<evidence type="ECO:0000256" key="1">
    <source>
        <dbReference type="ARBA" id="ARBA00006336"/>
    </source>
</evidence>
<gene>
    <name evidence="10" type="ORF">BEN49_19065</name>
</gene>